<dbReference type="EMBL" id="BRPJ01000084">
    <property type="protein sequence ID" value="GLB32056.1"/>
    <property type="molecule type" value="Genomic_DNA"/>
</dbReference>
<comment type="caution">
    <text evidence="2">The sequence shown here is derived from an EMBL/GenBank/DDBJ whole genome shotgun (WGS) entry which is preliminary data.</text>
</comment>
<gene>
    <name evidence="2" type="ORF">LAD12857_39790</name>
</gene>
<dbReference type="InterPro" id="IPR001466">
    <property type="entry name" value="Beta-lactam-related"/>
</dbReference>
<dbReference type="SUPFAM" id="SSF56601">
    <property type="entry name" value="beta-lactamase/transpeptidase-like"/>
    <property type="match status" value="1"/>
</dbReference>
<protein>
    <submittedName>
        <fullName evidence="2">Serine hydrolase</fullName>
    </submittedName>
</protein>
<keyword evidence="2" id="KW-0378">Hydrolase</keyword>
<proteinExistence type="predicted"/>
<organism evidence="2 3">
    <name type="scientific">Lacrimispora amygdalina</name>
    <dbReference type="NCBI Taxonomy" id="253257"/>
    <lineage>
        <taxon>Bacteria</taxon>
        <taxon>Bacillati</taxon>
        <taxon>Bacillota</taxon>
        <taxon>Clostridia</taxon>
        <taxon>Lachnospirales</taxon>
        <taxon>Lachnospiraceae</taxon>
        <taxon>Lacrimispora</taxon>
    </lineage>
</organism>
<dbReference type="Pfam" id="PF00144">
    <property type="entry name" value="Beta-lactamase"/>
    <property type="match status" value="1"/>
</dbReference>
<sequence>MKKLAVIFLIMVMLSVAFLSNLFRVRLNRLKNRKDTGDLQGRIDQSGEEYLKSNNGVGLVIGVVQRGNVYIQGYGRIRKESDEKPDEMSLFELASVGKLFTAAALEVFTDRGDLSASDSIDQYLADVVKLPKTAQTTTLMQLATHTSGFPSIPDSLRRRMKDQKNPYKSLTKADLYEYLSTCQGKKRAGHYKYSNFGMGLLGHLFELKYKDTYENIIKKEICTQLDMENTTITLNESQQKLLAQGYDAKGAPNPVWEDYVLTGAGSFLSNAEDMVKFIKANLYEEKTTLSASLFKTHVRQMNGKTGLGWHFPMLGERLLGLNDIIWHNGMAGGYSSYIAIDKEDETGIIILSNTACDVRALGVKILLYARNISLNNESVSGIGES</sequence>
<dbReference type="Gene3D" id="3.40.710.10">
    <property type="entry name" value="DD-peptidase/beta-lactamase superfamily"/>
    <property type="match status" value="1"/>
</dbReference>
<dbReference type="PANTHER" id="PTHR46825">
    <property type="entry name" value="D-ALANYL-D-ALANINE-CARBOXYPEPTIDASE/ENDOPEPTIDASE AMPH"/>
    <property type="match status" value="1"/>
</dbReference>
<dbReference type="GO" id="GO:0016787">
    <property type="term" value="F:hydrolase activity"/>
    <property type="evidence" value="ECO:0007669"/>
    <property type="project" value="UniProtKB-KW"/>
</dbReference>
<dbReference type="PANTHER" id="PTHR46825:SF8">
    <property type="entry name" value="BETA-LACTAMASE-RELATED"/>
    <property type="match status" value="1"/>
</dbReference>
<dbReference type="RefSeq" id="WP_346066063.1">
    <property type="nucleotide sequence ID" value="NZ_BRPJ01000084.1"/>
</dbReference>
<evidence type="ECO:0000313" key="3">
    <source>
        <dbReference type="Proteomes" id="UP001419084"/>
    </source>
</evidence>
<evidence type="ECO:0000259" key="1">
    <source>
        <dbReference type="Pfam" id="PF00144"/>
    </source>
</evidence>
<dbReference type="InterPro" id="IPR050491">
    <property type="entry name" value="AmpC-like"/>
</dbReference>
<name>A0ABQ5MB46_9FIRM</name>
<dbReference type="Proteomes" id="UP001419084">
    <property type="component" value="Unassembled WGS sequence"/>
</dbReference>
<keyword evidence="3" id="KW-1185">Reference proteome</keyword>
<feature type="domain" description="Beta-lactamase-related" evidence="1">
    <location>
        <begin position="48"/>
        <end position="355"/>
    </location>
</feature>
<evidence type="ECO:0000313" key="2">
    <source>
        <dbReference type="EMBL" id="GLB32056.1"/>
    </source>
</evidence>
<dbReference type="InterPro" id="IPR012338">
    <property type="entry name" value="Beta-lactam/transpept-like"/>
</dbReference>
<reference evidence="2 3" key="1">
    <citation type="journal article" date="2024" name="Int. J. Syst. Evol. Microbiol.">
        <title>Lacrimispora brassicae sp. nov. isolated from fermented cabbage, and proposal of Clostridium indicum Gundawar et al. 2019 and Clostridium methoxybenzovorans Mechichi et al. 1999 as heterotypic synonyms of Lacrimispora amygdalina (Parshina et al. 2003) Haas and Blanchard 2020 and Lacrimispora indolis (McClung and McCoy 1957) Haas and Blanchard 2020, respectively.</title>
        <authorList>
            <person name="Kobayashi H."/>
            <person name="Tanizawa Y."/>
            <person name="Sakamoto M."/>
            <person name="Ohkuma M."/>
            <person name="Tohno M."/>
        </authorList>
    </citation>
    <scope>NUCLEOTIDE SEQUENCE [LARGE SCALE GENOMIC DNA]</scope>
    <source>
        <strain evidence="2 3">DSM 12857</strain>
    </source>
</reference>
<accession>A0ABQ5MB46</accession>